<evidence type="ECO:0000313" key="5">
    <source>
        <dbReference type="Ensembl" id="ENSLAFP00000026873.1"/>
    </source>
</evidence>
<dbReference type="PROSITE" id="PS51417">
    <property type="entry name" value="ARF"/>
    <property type="match status" value="1"/>
</dbReference>
<dbReference type="GO" id="GO:0046872">
    <property type="term" value="F:metal ion binding"/>
    <property type="evidence" value="ECO:0007669"/>
    <property type="project" value="UniProtKB-KW"/>
</dbReference>
<keyword evidence="6" id="KW-1185">Reference proteome</keyword>
<dbReference type="STRING" id="9785.ENSLAFP00000026873"/>
<dbReference type="InterPro" id="IPR006689">
    <property type="entry name" value="Small_GTPase_ARF/SAR"/>
</dbReference>
<dbReference type="PANTHER" id="PTHR46688:SF1">
    <property type="entry name" value="ADP-RIBOSYLATION FACTOR-LIKE PROTEIN 16"/>
    <property type="match status" value="1"/>
</dbReference>
<dbReference type="OMA" id="ETTFSMP"/>
<feature type="binding site" evidence="3">
    <location>
        <position position="61"/>
    </location>
    <ligand>
        <name>GTP</name>
        <dbReference type="ChEBI" id="CHEBI:37565"/>
    </ligand>
</feature>
<dbReference type="Proteomes" id="UP000007646">
    <property type="component" value="Unassembled WGS sequence"/>
</dbReference>
<feature type="binding site" evidence="4">
    <location>
        <position position="13"/>
    </location>
    <ligand>
        <name>Mg(2+)</name>
        <dbReference type="ChEBI" id="CHEBI:18420"/>
    </ligand>
</feature>
<feature type="binding site" evidence="3">
    <location>
        <begin position="115"/>
        <end position="118"/>
    </location>
    <ligand>
        <name>GTP</name>
        <dbReference type="ChEBI" id="CHEBI:37565"/>
    </ligand>
</feature>
<evidence type="ECO:0000256" key="2">
    <source>
        <dbReference type="ARBA" id="ARBA00023134"/>
    </source>
</evidence>
<dbReference type="eggNOG" id="KOG0072">
    <property type="taxonomic scope" value="Eukaryota"/>
</dbReference>
<accession>G3UGB5</accession>
<protein>
    <recommendedName>
        <fullName evidence="7">ADP ribosylation factor like GTPase 16</fullName>
    </recommendedName>
</protein>
<evidence type="ECO:0000256" key="3">
    <source>
        <dbReference type="PIRSR" id="PIRSR606689-1"/>
    </source>
</evidence>
<dbReference type="InterPro" id="IPR027417">
    <property type="entry name" value="P-loop_NTPase"/>
</dbReference>
<dbReference type="SUPFAM" id="SSF52540">
    <property type="entry name" value="P-loop containing nucleoside triphosphate hydrolases"/>
    <property type="match status" value="1"/>
</dbReference>
<dbReference type="Pfam" id="PF00025">
    <property type="entry name" value="Arf"/>
    <property type="match status" value="1"/>
</dbReference>
<keyword evidence="2 3" id="KW-0342">GTP-binding</keyword>
<reference evidence="5 6" key="1">
    <citation type="submission" date="2009-06" db="EMBL/GenBank/DDBJ databases">
        <title>The Genome Sequence of Loxodonta africana (African elephant).</title>
        <authorList>
            <person name="Di Palma F."/>
            <person name="Heiman D."/>
            <person name="Young S."/>
            <person name="Johnson J."/>
            <person name="Lander E.S."/>
            <person name="Lindblad-Toh K."/>
        </authorList>
    </citation>
    <scope>NUCLEOTIDE SEQUENCE [LARGE SCALE GENOMIC DNA]</scope>
    <source>
        <strain evidence="5 6">Isolate ISIS603380</strain>
    </source>
</reference>
<dbReference type="PANTHER" id="PTHR46688">
    <property type="entry name" value="ADP-RIBOSYLATION FACTOR-LIKE PROTEIN 16"/>
    <property type="match status" value="1"/>
</dbReference>
<keyword evidence="4" id="KW-0479">Metal-binding</keyword>
<evidence type="ECO:0000313" key="6">
    <source>
        <dbReference type="Proteomes" id="UP000007646"/>
    </source>
</evidence>
<reference evidence="5" key="2">
    <citation type="submission" date="2025-08" db="UniProtKB">
        <authorList>
            <consortium name="Ensembl"/>
        </authorList>
    </citation>
    <scope>IDENTIFICATION</scope>
    <source>
        <strain evidence="5">Isolate ISIS603380</strain>
    </source>
</reference>
<keyword evidence="1 3" id="KW-0547">Nucleotide-binding</keyword>
<proteinExistence type="predicted"/>
<sequence>MCLLLGAAGVGKTLLVKRLQNLSAHDGKGDLGDPPPTRPTVGTNLTNIVVQKKITIRELGGCMSPIWPSYYGNCHALLFVLDASDPTQLSVSCSQLLGLLSAEQLAEASVLILFNKIDLPCYVSVEELKSLMRLPDIIACAKQNITTAEISARKGTGLAGVLRWLQGTHRASC</sequence>
<dbReference type="Gene3D" id="3.40.50.300">
    <property type="entry name" value="P-loop containing nucleotide triphosphate hydrolases"/>
    <property type="match status" value="1"/>
</dbReference>
<evidence type="ECO:0008006" key="7">
    <source>
        <dbReference type="Google" id="ProtNLM"/>
    </source>
</evidence>
<dbReference type="InParanoid" id="G3UGB5"/>
<dbReference type="GO" id="GO:0005525">
    <property type="term" value="F:GTP binding"/>
    <property type="evidence" value="ECO:0007669"/>
    <property type="project" value="UniProtKB-KW"/>
</dbReference>
<dbReference type="AlphaFoldDB" id="G3UGB5"/>
<feature type="binding site" evidence="4">
    <location>
        <position position="40"/>
    </location>
    <ligand>
        <name>Mg(2+)</name>
        <dbReference type="ChEBI" id="CHEBI:18420"/>
    </ligand>
</feature>
<dbReference type="HOGENOM" id="CLU_040729_14_1_1"/>
<reference evidence="5" key="3">
    <citation type="submission" date="2025-09" db="UniProtKB">
        <authorList>
            <consortium name="Ensembl"/>
        </authorList>
    </citation>
    <scope>IDENTIFICATION</scope>
    <source>
        <strain evidence="5">Isolate ISIS603380</strain>
    </source>
</reference>
<keyword evidence="4" id="KW-0460">Magnesium</keyword>
<feature type="binding site" evidence="3">
    <location>
        <begin position="6"/>
        <end position="13"/>
    </location>
    <ligand>
        <name>GTP</name>
        <dbReference type="ChEBI" id="CHEBI:37565"/>
    </ligand>
</feature>
<evidence type="ECO:0000256" key="4">
    <source>
        <dbReference type="PIRSR" id="PIRSR606689-2"/>
    </source>
</evidence>
<dbReference type="GO" id="GO:0003924">
    <property type="term" value="F:GTPase activity"/>
    <property type="evidence" value="ECO:0007669"/>
    <property type="project" value="InterPro"/>
</dbReference>
<dbReference type="CDD" id="cd00878">
    <property type="entry name" value="Arf_Arl"/>
    <property type="match status" value="1"/>
</dbReference>
<dbReference type="Ensembl" id="ENSLAFT00000033953.1">
    <property type="protein sequence ID" value="ENSLAFP00000026873.1"/>
    <property type="gene ID" value="ENSLAFG00000032568.1"/>
</dbReference>
<organism evidence="5 6">
    <name type="scientific">Loxodonta africana</name>
    <name type="common">African elephant</name>
    <dbReference type="NCBI Taxonomy" id="9785"/>
    <lineage>
        <taxon>Eukaryota</taxon>
        <taxon>Metazoa</taxon>
        <taxon>Chordata</taxon>
        <taxon>Craniata</taxon>
        <taxon>Vertebrata</taxon>
        <taxon>Euteleostomi</taxon>
        <taxon>Mammalia</taxon>
        <taxon>Eutheria</taxon>
        <taxon>Afrotheria</taxon>
        <taxon>Proboscidea</taxon>
        <taxon>Elephantidae</taxon>
        <taxon>Loxodonta</taxon>
    </lineage>
</organism>
<name>G3UGB5_LOXAF</name>
<evidence type="ECO:0000256" key="1">
    <source>
        <dbReference type="ARBA" id="ARBA00022741"/>
    </source>
</evidence>
<dbReference type="SMART" id="SM00177">
    <property type="entry name" value="ARF"/>
    <property type="match status" value="1"/>
</dbReference>
<dbReference type="GeneTree" id="ENSGT00730000111327"/>
<dbReference type="FunCoup" id="G3UGB5">
    <property type="interactions" value="254"/>
</dbReference>